<feature type="compositionally biased region" description="Acidic residues" evidence="1">
    <location>
        <begin position="204"/>
        <end position="213"/>
    </location>
</feature>
<protein>
    <submittedName>
        <fullName evidence="2">Uncharacterized protein</fullName>
    </submittedName>
</protein>
<organism evidence="2">
    <name type="scientific">uncultured Caudovirales phage</name>
    <dbReference type="NCBI Taxonomy" id="2100421"/>
    <lineage>
        <taxon>Viruses</taxon>
        <taxon>Duplodnaviria</taxon>
        <taxon>Heunggongvirae</taxon>
        <taxon>Uroviricota</taxon>
        <taxon>Caudoviricetes</taxon>
        <taxon>Peduoviridae</taxon>
        <taxon>Maltschvirus</taxon>
        <taxon>Maltschvirus maltsch</taxon>
    </lineage>
</organism>
<gene>
    <name evidence="2" type="ORF">UFOVP811_29</name>
</gene>
<proteinExistence type="predicted"/>
<reference evidence="2" key="1">
    <citation type="submission" date="2020-04" db="EMBL/GenBank/DDBJ databases">
        <authorList>
            <person name="Chiriac C."/>
            <person name="Salcher M."/>
            <person name="Ghai R."/>
            <person name="Kavagutti S V."/>
        </authorList>
    </citation>
    <scope>NUCLEOTIDE SEQUENCE</scope>
</reference>
<dbReference type="InterPro" id="IPR012340">
    <property type="entry name" value="NA-bd_OB-fold"/>
</dbReference>
<sequence>MKVAQISDLANLADGSVIGEMRVTIKATFPPKTGEGKFGPWRVQNCVLQDSTGECRASFWLPDEMGDLKGQMVTLKSQAGKKGLQGISVKHSTHSGENELKITDQCAIIDDAGAAVAQAGPRKPVQASSPISLTVADAKRALFQAAQLMAEAIKAAEWVGSQAQVTPEQLQAIATSLFISADRAGFAKAFPSAQTKPVKKDEPVELEEDDLKW</sequence>
<evidence type="ECO:0000256" key="1">
    <source>
        <dbReference type="SAM" id="MobiDB-lite"/>
    </source>
</evidence>
<dbReference type="EMBL" id="LR796748">
    <property type="protein sequence ID" value="CAB4163450.1"/>
    <property type="molecule type" value="Genomic_DNA"/>
</dbReference>
<feature type="region of interest" description="Disordered" evidence="1">
    <location>
        <begin position="192"/>
        <end position="213"/>
    </location>
</feature>
<dbReference type="Gene3D" id="2.40.50.140">
    <property type="entry name" value="Nucleic acid-binding proteins"/>
    <property type="match status" value="1"/>
</dbReference>
<name>A0A6J5NUR1_9CAUD</name>
<accession>A0A6J5NUR1</accession>
<evidence type="ECO:0000313" key="2">
    <source>
        <dbReference type="EMBL" id="CAB4163450.1"/>
    </source>
</evidence>